<dbReference type="RefSeq" id="WP_085122140.1">
    <property type="nucleotide sequence ID" value="NZ_FWZX01000005.1"/>
</dbReference>
<proteinExistence type="predicted"/>
<organism evidence="2 3">
    <name type="scientific">Tistlia consotensis USBA 355</name>
    <dbReference type="NCBI Taxonomy" id="560819"/>
    <lineage>
        <taxon>Bacteria</taxon>
        <taxon>Pseudomonadati</taxon>
        <taxon>Pseudomonadota</taxon>
        <taxon>Alphaproteobacteria</taxon>
        <taxon>Rhodospirillales</taxon>
        <taxon>Rhodovibrionaceae</taxon>
        <taxon>Tistlia</taxon>
    </lineage>
</organism>
<name>A0A1Y6BI77_9PROT</name>
<sequence length="185" mass="19556">MAGTDRSDGPSSHLARGIAAGAGLLALVLTGAIAGFFYAYSASVLQGLDVSDPRDAIAAMQGINATIRNPGFGISFFGAPLATLIAAGLFLRLRRRAVALAFLIAALLYVTCALLPTLLIHVPMNDALAQVAIPADREQALRVWAGFADPWDSWNLVRTIASLASLLLVGVGLLIYREFPSPRRR</sequence>
<evidence type="ECO:0000313" key="3">
    <source>
        <dbReference type="Proteomes" id="UP000192917"/>
    </source>
</evidence>
<evidence type="ECO:0000256" key="1">
    <source>
        <dbReference type="SAM" id="Phobius"/>
    </source>
</evidence>
<protein>
    <submittedName>
        <fullName evidence="2">Uncharacterized membrane protein</fullName>
    </submittedName>
</protein>
<dbReference type="EMBL" id="FWZX01000005">
    <property type="protein sequence ID" value="SMF13049.1"/>
    <property type="molecule type" value="Genomic_DNA"/>
</dbReference>
<feature type="transmembrane region" description="Helical" evidence="1">
    <location>
        <begin position="20"/>
        <end position="40"/>
    </location>
</feature>
<keyword evidence="1" id="KW-1133">Transmembrane helix</keyword>
<dbReference type="Proteomes" id="UP000192917">
    <property type="component" value="Unassembled WGS sequence"/>
</dbReference>
<dbReference type="STRING" id="560819.SAMN05428998_105129"/>
<feature type="transmembrane region" description="Helical" evidence="1">
    <location>
        <begin position="98"/>
        <end position="120"/>
    </location>
</feature>
<dbReference type="Pfam" id="PF08592">
    <property type="entry name" value="Anthrone_oxy"/>
    <property type="match status" value="1"/>
</dbReference>
<keyword evidence="1" id="KW-0472">Membrane</keyword>
<gene>
    <name evidence="2" type="ORF">SAMN05428998_105129</name>
</gene>
<feature type="transmembrane region" description="Helical" evidence="1">
    <location>
        <begin position="156"/>
        <end position="176"/>
    </location>
</feature>
<accession>A0A1Y6BI77</accession>
<keyword evidence="3" id="KW-1185">Reference proteome</keyword>
<reference evidence="2 3" key="1">
    <citation type="submission" date="2017-04" db="EMBL/GenBank/DDBJ databases">
        <authorList>
            <person name="Afonso C.L."/>
            <person name="Miller P.J."/>
            <person name="Scott M.A."/>
            <person name="Spackman E."/>
            <person name="Goraichik I."/>
            <person name="Dimitrov K.M."/>
            <person name="Suarez D.L."/>
            <person name="Swayne D.E."/>
        </authorList>
    </citation>
    <scope>NUCLEOTIDE SEQUENCE [LARGE SCALE GENOMIC DNA]</scope>
    <source>
        <strain evidence="2 3">USBA 355</strain>
    </source>
</reference>
<dbReference type="InterPro" id="IPR013901">
    <property type="entry name" value="Anthrone_oxy"/>
</dbReference>
<dbReference type="AlphaFoldDB" id="A0A1Y6BI77"/>
<evidence type="ECO:0000313" key="2">
    <source>
        <dbReference type="EMBL" id="SMF13049.1"/>
    </source>
</evidence>
<keyword evidence="1" id="KW-0812">Transmembrane</keyword>
<feature type="transmembrane region" description="Helical" evidence="1">
    <location>
        <begin position="72"/>
        <end position="91"/>
    </location>
</feature>